<evidence type="ECO:0000256" key="4">
    <source>
        <dbReference type="ARBA" id="ARBA00022544"/>
    </source>
</evidence>
<evidence type="ECO:0000256" key="5">
    <source>
        <dbReference type="ARBA" id="ARBA00022692"/>
    </source>
</evidence>
<dbReference type="KEGG" id="bwh:A9C19_13015"/>
<keyword evidence="10" id="KW-1185">Reference proteome</keyword>
<evidence type="ECO:0000256" key="1">
    <source>
        <dbReference type="ARBA" id="ARBA00004141"/>
    </source>
</evidence>
<name>A0A1L3MTD9_9BACI</name>
<feature type="transmembrane region" description="Helical" evidence="8">
    <location>
        <begin position="185"/>
        <end position="205"/>
    </location>
</feature>
<reference evidence="9 10" key="1">
    <citation type="journal article" date="2016" name="Sci. Rep.">
        <title>Complete genome sequence and transcriptomic analysis of a novel marine strain Bacillus weihaiensis reveals the mechanism of brown algae degradation.</title>
        <authorList>
            <person name="Zhu Y."/>
            <person name="Chen P."/>
            <person name="Bao Y."/>
            <person name="Men Y."/>
            <person name="Zeng Y."/>
            <person name="Yang J."/>
            <person name="Sun J."/>
            <person name="Sun Y."/>
        </authorList>
    </citation>
    <scope>NUCLEOTIDE SEQUENCE [LARGE SCALE GENOMIC DNA]</scope>
    <source>
        <strain evidence="9 10">Alg07</strain>
    </source>
</reference>
<evidence type="ECO:0000256" key="6">
    <source>
        <dbReference type="ARBA" id="ARBA00022989"/>
    </source>
</evidence>
<comment type="subcellular location">
    <subcellularLocation>
        <location evidence="1">Membrane</location>
        <topology evidence="1">Multi-pass membrane protein</topology>
    </subcellularLocation>
</comment>
<dbReference type="EMBL" id="CP016020">
    <property type="protein sequence ID" value="APH05597.1"/>
    <property type="molecule type" value="Genomic_DNA"/>
</dbReference>
<evidence type="ECO:0000313" key="9">
    <source>
        <dbReference type="EMBL" id="APH05597.1"/>
    </source>
</evidence>
<accession>A0A1L3MTD9</accession>
<dbReference type="Gene3D" id="1.20.1740.10">
    <property type="entry name" value="Amino acid/polyamine transporter I"/>
    <property type="match status" value="1"/>
</dbReference>
<keyword evidence="7 8" id="KW-0472">Membrane</keyword>
<dbReference type="NCBIfam" id="TIGR00912">
    <property type="entry name" value="2A0309"/>
    <property type="match status" value="1"/>
</dbReference>
<feature type="transmembrane region" description="Helical" evidence="8">
    <location>
        <begin position="82"/>
        <end position="105"/>
    </location>
</feature>
<dbReference type="AlphaFoldDB" id="A0A1L3MTD9"/>
<gene>
    <name evidence="9" type="ORF">A9C19_13015</name>
</gene>
<dbReference type="STRING" id="1547283.A9C19_13015"/>
<keyword evidence="5 8" id="KW-0812">Transmembrane</keyword>
<evidence type="ECO:0000256" key="3">
    <source>
        <dbReference type="ARBA" id="ARBA00022448"/>
    </source>
</evidence>
<comment type="similarity">
    <text evidence="2">Belongs to the amino acid-polyamine-organocation (APC) superfamily. Spore germination protein (SGP) (TC 2.A.3.9) family.</text>
</comment>
<feature type="transmembrane region" description="Helical" evidence="8">
    <location>
        <begin position="147"/>
        <end position="165"/>
    </location>
</feature>
<dbReference type="PANTHER" id="PTHR34975">
    <property type="entry name" value="SPORE GERMINATION PROTEIN A2"/>
    <property type="match status" value="1"/>
</dbReference>
<feature type="transmembrane region" description="Helical" evidence="8">
    <location>
        <begin position="12"/>
        <end position="34"/>
    </location>
</feature>
<proteinExistence type="inferred from homology"/>
<evidence type="ECO:0000256" key="8">
    <source>
        <dbReference type="SAM" id="Phobius"/>
    </source>
</evidence>
<feature type="transmembrane region" description="Helical" evidence="8">
    <location>
        <begin position="307"/>
        <end position="329"/>
    </location>
</feature>
<dbReference type="GO" id="GO:0016020">
    <property type="term" value="C:membrane"/>
    <property type="evidence" value="ECO:0007669"/>
    <property type="project" value="UniProtKB-SubCell"/>
</dbReference>
<feature type="transmembrane region" description="Helical" evidence="8">
    <location>
        <begin position="270"/>
        <end position="295"/>
    </location>
</feature>
<evidence type="ECO:0000256" key="7">
    <source>
        <dbReference type="ARBA" id="ARBA00023136"/>
    </source>
</evidence>
<feature type="transmembrane region" description="Helical" evidence="8">
    <location>
        <begin position="117"/>
        <end position="135"/>
    </location>
</feature>
<feature type="transmembrane region" description="Helical" evidence="8">
    <location>
        <begin position="217"/>
        <end position="240"/>
    </location>
</feature>
<feature type="transmembrane region" description="Helical" evidence="8">
    <location>
        <begin position="40"/>
        <end position="61"/>
    </location>
</feature>
<keyword evidence="6 8" id="KW-1133">Transmembrane helix</keyword>
<evidence type="ECO:0000256" key="2">
    <source>
        <dbReference type="ARBA" id="ARBA00007998"/>
    </source>
</evidence>
<evidence type="ECO:0000313" key="10">
    <source>
        <dbReference type="Proteomes" id="UP000181936"/>
    </source>
</evidence>
<dbReference type="InterPro" id="IPR004761">
    <property type="entry name" value="Spore_GerAB"/>
</dbReference>
<keyword evidence="4" id="KW-0309">Germination</keyword>
<protein>
    <submittedName>
        <fullName evidence="9">Uncharacterized protein</fullName>
    </submittedName>
</protein>
<sequence>MLKKEKVSASQFTILVILFVLGSSILYLPALVTSVADQDAIFSAIIASICGGLLAFFYAKFGTLFPTKSYIEVIKATVGVKIGFPFIFITFSYFVFLCAVLLWDIGDFMVTQILPGTPIQSIYILFLAVVVYVTRLGIETIARTGEIFLPWISLLFGALILLLLPEIDWTNIEPLFENGLKPVLYGSYHMIGFPFIEMFILLMFTPYIKNSQHLPKAFVIGLVIGSIVLTTLIAYCVLILGSGITTRQEYPIYVLGKKVSIGNFLERLEIIVAIMWIISIFFKLTLTFYGLCLGMAQFLNLQEYKTISFPLAIFIYVATLIFFPSSIYLKEYSQYASTPFIITVGFILPGIIYGIAKWKKRRRVVHD</sequence>
<feature type="transmembrane region" description="Helical" evidence="8">
    <location>
        <begin position="335"/>
        <end position="356"/>
    </location>
</feature>
<dbReference type="GO" id="GO:0009847">
    <property type="term" value="P:spore germination"/>
    <property type="evidence" value="ECO:0007669"/>
    <property type="project" value="InterPro"/>
</dbReference>
<dbReference type="Proteomes" id="UP000181936">
    <property type="component" value="Chromosome"/>
</dbReference>
<dbReference type="Pfam" id="PF03845">
    <property type="entry name" value="Spore_permease"/>
    <property type="match status" value="1"/>
</dbReference>
<dbReference type="PANTHER" id="PTHR34975:SF2">
    <property type="entry name" value="SPORE GERMINATION PROTEIN A2"/>
    <property type="match status" value="1"/>
</dbReference>
<organism evidence="9 10">
    <name type="scientific">Bacillus weihaiensis</name>
    <dbReference type="NCBI Taxonomy" id="1547283"/>
    <lineage>
        <taxon>Bacteria</taxon>
        <taxon>Bacillati</taxon>
        <taxon>Bacillota</taxon>
        <taxon>Bacilli</taxon>
        <taxon>Bacillales</taxon>
        <taxon>Bacillaceae</taxon>
        <taxon>Bacillus</taxon>
    </lineage>
</organism>
<keyword evidence="3" id="KW-0813">Transport</keyword>